<dbReference type="InParanoid" id="A0A136IU11"/>
<evidence type="ECO:0008006" key="4">
    <source>
        <dbReference type="Google" id="ProtNLM"/>
    </source>
</evidence>
<accession>A0A136IU11</accession>
<feature type="region of interest" description="Disordered" evidence="1">
    <location>
        <begin position="114"/>
        <end position="134"/>
    </location>
</feature>
<dbReference type="InterPro" id="IPR008547">
    <property type="entry name" value="DUF829_TMEM53"/>
</dbReference>
<organism evidence="2 3">
    <name type="scientific">Microdochium bolleyi</name>
    <dbReference type="NCBI Taxonomy" id="196109"/>
    <lineage>
        <taxon>Eukaryota</taxon>
        <taxon>Fungi</taxon>
        <taxon>Dikarya</taxon>
        <taxon>Ascomycota</taxon>
        <taxon>Pezizomycotina</taxon>
        <taxon>Sordariomycetes</taxon>
        <taxon>Xylariomycetidae</taxon>
        <taxon>Xylariales</taxon>
        <taxon>Microdochiaceae</taxon>
        <taxon>Microdochium</taxon>
    </lineage>
</organism>
<evidence type="ECO:0000313" key="2">
    <source>
        <dbReference type="EMBL" id="KXJ88371.1"/>
    </source>
</evidence>
<dbReference type="OrthoDB" id="77878at2759"/>
<dbReference type="Pfam" id="PF05705">
    <property type="entry name" value="DUF829"/>
    <property type="match status" value="1"/>
</dbReference>
<proteinExistence type="predicted"/>
<dbReference type="Proteomes" id="UP000070501">
    <property type="component" value="Unassembled WGS sequence"/>
</dbReference>
<reference evidence="3" key="1">
    <citation type="submission" date="2016-02" db="EMBL/GenBank/DDBJ databases">
        <title>Draft genome sequence of Microdochium bolleyi, a fungal endophyte of beachgrass.</title>
        <authorList>
            <consortium name="DOE Joint Genome Institute"/>
            <person name="David A.S."/>
            <person name="May G."/>
            <person name="Haridas S."/>
            <person name="Lim J."/>
            <person name="Wang M."/>
            <person name="Labutti K."/>
            <person name="Lipzen A."/>
            <person name="Barry K."/>
            <person name="Grigoriev I.V."/>
        </authorList>
    </citation>
    <scope>NUCLEOTIDE SEQUENCE [LARGE SCALE GENOMIC DNA]</scope>
    <source>
        <strain evidence="3">J235TASD1</strain>
    </source>
</reference>
<evidence type="ECO:0000256" key="1">
    <source>
        <dbReference type="SAM" id="MobiDB-lite"/>
    </source>
</evidence>
<dbReference type="AlphaFoldDB" id="A0A136IU11"/>
<gene>
    <name evidence="2" type="ORF">Micbo1qcDRAFT_166423</name>
</gene>
<protein>
    <recommendedName>
        <fullName evidence="4">DUF829-domain-containing protein</fullName>
    </recommendedName>
</protein>
<sequence>MGTSKQTSPFPNAKRYSDQIFLFEYPPATSSLPAANTTATTDDGPSTVVIFGWGDGQAKHVAKYISGYRAQFPSITRIVVVLATTFKAAYQPLHERVAGMMPVIDAAFPDGPVPVTTSTATSSPDAGEKADKAAARSPLSPVLLHTMSNAGGINLASA</sequence>
<name>A0A136IU11_9PEZI</name>
<evidence type="ECO:0000313" key="3">
    <source>
        <dbReference type="Proteomes" id="UP000070501"/>
    </source>
</evidence>
<feature type="non-terminal residue" evidence="2">
    <location>
        <position position="158"/>
    </location>
</feature>
<keyword evidence="3" id="KW-1185">Reference proteome</keyword>
<feature type="compositionally biased region" description="Low complexity" evidence="1">
    <location>
        <begin position="114"/>
        <end position="124"/>
    </location>
</feature>
<dbReference type="EMBL" id="KQ964258">
    <property type="protein sequence ID" value="KXJ88371.1"/>
    <property type="molecule type" value="Genomic_DNA"/>
</dbReference>